<keyword evidence="2" id="KW-1185">Reference proteome</keyword>
<feature type="non-terminal residue" evidence="1">
    <location>
        <position position="128"/>
    </location>
</feature>
<sequence>MVRHLRSLVPNWGLHWPMGGVVLGKKRRDRAVVEVLGRVMPLDKQHVRNFLLKMVKFAIDYGDSVIEHHNENGDPALAHEIDPYWLFSEMHLQFTHEMGVENEMRFPNFVALFMRLMDAKEAYRNRWD</sequence>
<dbReference type="AlphaFoldDB" id="A0AAN7AU78"/>
<organism evidence="1 2">
    <name type="scientific">Triangularia verruculosa</name>
    <dbReference type="NCBI Taxonomy" id="2587418"/>
    <lineage>
        <taxon>Eukaryota</taxon>
        <taxon>Fungi</taxon>
        <taxon>Dikarya</taxon>
        <taxon>Ascomycota</taxon>
        <taxon>Pezizomycotina</taxon>
        <taxon>Sordariomycetes</taxon>
        <taxon>Sordariomycetidae</taxon>
        <taxon>Sordariales</taxon>
        <taxon>Podosporaceae</taxon>
        <taxon>Triangularia</taxon>
    </lineage>
</organism>
<reference evidence="1" key="2">
    <citation type="submission" date="2023-05" db="EMBL/GenBank/DDBJ databases">
        <authorList>
            <consortium name="Lawrence Berkeley National Laboratory"/>
            <person name="Steindorff A."/>
            <person name="Hensen N."/>
            <person name="Bonometti L."/>
            <person name="Westerberg I."/>
            <person name="Brannstrom I.O."/>
            <person name="Guillou S."/>
            <person name="Cros-Aarteil S."/>
            <person name="Calhoun S."/>
            <person name="Haridas S."/>
            <person name="Kuo A."/>
            <person name="Mondo S."/>
            <person name="Pangilinan J."/>
            <person name="Riley R."/>
            <person name="Labutti K."/>
            <person name="Andreopoulos B."/>
            <person name="Lipzen A."/>
            <person name="Chen C."/>
            <person name="Yanf M."/>
            <person name="Daum C."/>
            <person name="Ng V."/>
            <person name="Clum A."/>
            <person name="Ohm R."/>
            <person name="Martin F."/>
            <person name="Silar P."/>
            <person name="Natvig D."/>
            <person name="Lalanne C."/>
            <person name="Gautier V."/>
            <person name="Ament-Velasquez S.L."/>
            <person name="Kruys A."/>
            <person name="Hutchinson M.I."/>
            <person name="Powell A.J."/>
            <person name="Barry K."/>
            <person name="Miller A.N."/>
            <person name="Grigoriev I.V."/>
            <person name="Debuchy R."/>
            <person name="Gladieux P."/>
            <person name="Thoren M.H."/>
            <person name="Johannesson H."/>
        </authorList>
    </citation>
    <scope>NUCLEOTIDE SEQUENCE</scope>
    <source>
        <strain evidence="1">CBS 315.58</strain>
    </source>
</reference>
<name>A0AAN7AU78_9PEZI</name>
<accession>A0AAN7AU78</accession>
<dbReference type="Proteomes" id="UP001303160">
    <property type="component" value="Unassembled WGS sequence"/>
</dbReference>
<gene>
    <name evidence="1" type="ORF">QBC40DRAFT_139080</name>
</gene>
<evidence type="ECO:0000313" key="1">
    <source>
        <dbReference type="EMBL" id="KAK4197665.1"/>
    </source>
</evidence>
<evidence type="ECO:0000313" key="2">
    <source>
        <dbReference type="Proteomes" id="UP001303160"/>
    </source>
</evidence>
<comment type="caution">
    <text evidence="1">The sequence shown here is derived from an EMBL/GenBank/DDBJ whole genome shotgun (WGS) entry which is preliminary data.</text>
</comment>
<proteinExistence type="predicted"/>
<protein>
    <submittedName>
        <fullName evidence="1">Uncharacterized protein</fullName>
    </submittedName>
</protein>
<reference evidence="1" key="1">
    <citation type="journal article" date="2023" name="Mol. Phylogenet. Evol.">
        <title>Genome-scale phylogeny and comparative genomics of the fungal order Sordariales.</title>
        <authorList>
            <person name="Hensen N."/>
            <person name="Bonometti L."/>
            <person name="Westerberg I."/>
            <person name="Brannstrom I.O."/>
            <person name="Guillou S."/>
            <person name="Cros-Aarteil S."/>
            <person name="Calhoun S."/>
            <person name="Haridas S."/>
            <person name="Kuo A."/>
            <person name="Mondo S."/>
            <person name="Pangilinan J."/>
            <person name="Riley R."/>
            <person name="LaButti K."/>
            <person name="Andreopoulos B."/>
            <person name="Lipzen A."/>
            <person name="Chen C."/>
            <person name="Yan M."/>
            <person name="Daum C."/>
            <person name="Ng V."/>
            <person name="Clum A."/>
            <person name="Steindorff A."/>
            <person name="Ohm R.A."/>
            <person name="Martin F."/>
            <person name="Silar P."/>
            <person name="Natvig D.O."/>
            <person name="Lalanne C."/>
            <person name="Gautier V."/>
            <person name="Ament-Velasquez S.L."/>
            <person name="Kruys A."/>
            <person name="Hutchinson M.I."/>
            <person name="Powell A.J."/>
            <person name="Barry K."/>
            <person name="Miller A.N."/>
            <person name="Grigoriev I.V."/>
            <person name="Debuchy R."/>
            <person name="Gladieux P."/>
            <person name="Hiltunen Thoren M."/>
            <person name="Johannesson H."/>
        </authorList>
    </citation>
    <scope>NUCLEOTIDE SEQUENCE</scope>
    <source>
        <strain evidence="1">CBS 315.58</strain>
    </source>
</reference>
<dbReference type="EMBL" id="MU863959">
    <property type="protein sequence ID" value="KAK4197665.1"/>
    <property type="molecule type" value="Genomic_DNA"/>
</dbReference>